<evidence type="ECO:0000259" key="2">
    <source>
        <dbReference type="Pfam" id="PF01957"/>
    </source>
</evidence>
<evidence type="ECO:0000313" key="4">
    <source>
        <dbReference type="Proteomes" id="UP000477651"/>
    </source>
</evidence>
<reference evidence="3 4" key="1">
    <citation type="submission" date="2020-02" db="EMBL/GenBank/DDBJ databases">
        <title>Pelistega sp. NLN82 were isolated from wild rodents of the Hainan Island.</title>
        <authorList>
            <person name="Niu N."/>
            <person name="Zhou J."/>
        </authorList>
    </citation>
    <scope>NUCLEOTIDE SEQUENCE [LARGE SCALE GENOMIC DNA]</scope>
    <source>
        <strain evidence="3 4">NLN82</strain>
    </source>
</reference>
<dbReference type="Pfam" id="PF01957">
    <property type="entry name" value="NfeD"/>
    <property type="match status" value="1"/>
</dbReference>
<comment type="caution">
    <text evidence="3">The sequence shown here is derived from an EMBL/GenBank/DDBJ whole genome shotgun (WGS) entry which is preliminary data.</text>
</comment>
<sequence>MMWVWFVLAGICLSLELMLGSFYLLFLTVGLLVGGIVAWIDMSIYWQLFAFALTAILCVYVFKLFGISKHGSTKTATSDVNVNLDIGATVEVTQWSHRQTTVHYRGAQWKAMLEDSITAEVIGQHTIVDIQGSMLILSPK</sequence>
<keyword evidence="1" id="KW-1133">Transmembrane helix</keyword>
<evidence type="ECO:0000256" key="1">
    <source>
        <dbReference type="SAM" id="Phobius"/>
    </source>
</evidence>
<keyword evidence="4" id="KW-1185">Reference proteome</keyword>
<keyword evidence="1" id="KW-0812">Transmembrane</keyword>
<dbReference type="AlphaFoldDB" id="A0A6L9Y3Y9"/>
<protein>
    <submittedName>
        <fullName evidence="3">NfeD family protein</fullName>
    </submittedName>
</protein>
<name>A0A6L9Y3Y9_9BURK</name>
<proteinExistence type="predicted"/>
<dbReference type="InterPro" id="IPR002810">
    <property type="entry name" value="NfeD-like_C"/>
</dbReference>
<evidence type="ECO:0000313" key="3">
    <source>
        <dbReference type="EMBL" id="NEN75149.1"/>
    </source>
</evidence>
<accession>A0A6L9Y3Y9</accession>
<dbReference type="EMBL" id="JAAGYR010000003">
    <property type="protein sequence ID" value="NEN75149.1"/>
    <property type="molecule type" value="Genomic_DNA"/>
</dbReference>
<organism evidence="3 4">
    <name type="scientific">Pelistega ratti</name>
    <dbReference type="NCBI Taxonomy" id="2652177"/>
    <lineage>
        <taxon>Bacteria</taxon>
        <taxon>Pseudomonadati</taxon>
        <taxon>Pseudomonadota</taxon>
        <taxon>Betaproteobacteria</taxon>
        <taxon>Burkholderiales</taxon>
        <taxon>Alcaligenaceae</taxon>
        <taxon>Pelistega</taxon>
    </lineage>
</organism>
<feature type="domain" description="NfeD-like C-terminal" evidence="2">
    <location>
        <begin position="83"/>
        <end position="138"/>
    </location>
</feature>
<dbReference type="Proteomes" id="UP000477651">
    <property type="component" value="Unassembled WGS sequence"/>
</dbReference>
<keyword evidence="1" id="KW-0472">Membrane</keyword>
<gene>
    <name evidence="3" type="ORF">F9B74_02250</name>
</gene>
<feature type="transmembrane region" description="Helical" evidence="1">
    <location>
        <begin position="44"/>
        <end position="65"/>
    </location>
</feature>